<name>A0A8S3ZZ88_9EUPU</name>
<protein>
    <recommendedName>
        <fullName evidence="5">Nucleolar pre-ribosomal-associated protein 1</fullName>
    </recommendedName>
</protein>
<gene>
    <name evidence="3" type="ORF">CUNI_LOCUS19076</name>
</gene>
<dbReference type="AlphaFoldDB" id="A0A8S3ZZ88"/>
<proteinExistence type="predicted"/>
<feature type="non-terminal residue" evidence="3">
    <location>
        <position position="793"/>
    </location>
</feature>
<evidence type="ECO:0000259" key="1">
    <source>
        <dbReference type="Pfam" id="PF10350"/>
    </source>
</evidence>
<comment type="caution">
    <text evidence="3">The sequence shown here is derived from an EMBL/GenBank/DDBJ whole genome shotgun (WGS) entry which is preliminary data.</text>
</comment>
<evidence type="ECO:0000313" key="3">
    <source>
        <dbReference type="EMBL" id="CAG5133518.1"/>
    </source>
</evidence>
<accession>A0A8S3ZZ88</accession>
<feature type="non-terminal residue" evidence="3">
    <location>
        <position position="1"/>
    </location>
</feature>
<sequence length="793" mass="88634">IPTIVFPETTVSGSPIPWLTRAQMELLSLEAMSSLSYLATVFGYIAAASSGSLVQESPPGCFFFLDSLLPCLLNHGTRCVDTMSKALFGKTVHLWTSKLLNTVQATPCSALLTSKCLGQSSVLYKLLEYVWTHSDDQLDVVRQSSKSGFENILKIHSLLTSSVAGSDCLGEFMEFILTHLFSMGWTSRGKFTALACVVRLIGAQVMIERRPELPAEILLVFQEQALSCYASELYTALFTSHRQELSMCSAQQKEDSNRDVLHSTWLEPVVVALCSSEKKLKQNLIEYLLGKLMKADDQLLSFMIQRLSATSSGEVEPFHGAVVMCLRRAQLLGLLRPAPCVTGDNLWYGHLRPDMLRAALSSADEQIRLDAFALLCDNYKTTETVTDFEFSMLKFFIFCNLNNQMPSFRQSFLSLLNKLFFRLKESLAALKRRTKKGKQEDLLAKSVLLYENFLTWLTNHMLENLYPGSAFARRTTSLAVISLMSTYFVTGEDGFSLPAWLTPRHIQTLLECLADTFEENKREALKVLAVYLSHQGCIWVKHDHFSLLSVLKHHECHPVHFQLSDIIPCEVLLPVRTLIQSEKMTAPLMLQNILLSLLDSQISVANQSLITAAANRPMYPTLHCIRYIMQEMNFKKLPPEMVPAAREFIQHLITSCLNLSRVVSPVVQNSSPEGNIPEALLGPGLNIGNILELRLPGSDESKSLYQSDVASTSRALVESMPEYLVVCCWRSIKEVSLTLGNMCLQIPPAQMAEVGTQSSLLSLQQVKVIGEYFTTQLLESIHRGAFELAYAGF</sequence>
<dbReference type="Pfam" id="PF10350">
    <property type="entry name" value="DUF2428"/>
    <property type="match status" value="1"/>
</dbReference>
<feature type="domain" description="tRNA (32-2'-O)-methyltransferase regulator THADA-like TPR repeats region" evidence="2">
    <location>
        <begin position="263"/>
        <end position="521"/>
    </location>
</feature>
<dbReference type="Proteomes" id="UP000678393">
    <property type="component" value="Unassembled WGS sequence"/>
</dbReference>
<dbReference type="GO" id="GO:0030488">
    <property type="term" value="P:tRNA methylation"/>
    <property type="evidence" value="ECO:0007669"/>
    <property type="project" value="TreeGrafter"/>
</dbReference>
<keyword evidence="4" id="KW-1185">Reference proteome</keyword>
<evidence type="ECO:0008006" key="5">
    <source>
        <dbReference type="Google" id="ProtNLM"/>
    </source>
</evidence>
<organism evidence="3 4">
    <name type="scientific">Candidula unifasciata</name>
    <dbReference type="NCBI Taxonomy" id="100452"/>
    <lineage>
        <taxon>Eukaryota</taxon>
        <taxon>Metazoa</taxon>
        <taxon>Spiralia</taxon>
        <taxon>Lophotrochozoa</taxon>
        <taxon>Mollusca</taxon>
        <taxon>Gastropoda</taxon>
        <taxon>Heterobranchia</taxon>
        <taxon>Euthyneura</taxon>
        <taxon>Panpulmonata</taxon>
        <taxon>Eupulmonata</taxon>
        <taxon>Stylommatophora</taxon>
        <taxon>Helicina</taxon>
        <taxon>Helicoidea</taxon>
        <taxon>Geomitridae</taxon>
        <taxon>Candidula</taxon>
    </lineage>
</organism>
<evidence type="ECO:0000259" key="2">
    <source>
        <dbReference type="Pfam" id="PF25150"/>
    </source>
</evidence>
<feature type="domain" description="DUF2428" evidence="1">
    <location>
        <begin position="648"/>
        <end position="793"/>
    </location>
</feature>
<dbReference type="PANTHER" id="PTHR14387">
    <property type="entry name" value="THADA/DEATH RECEPTOR INTERACTING PROTEIN"/>
    <property type="match status" value="1"/>
</dbReference>
<dbReference type="PANTHER" id="PTHR14387:SF7">
    <property type="entry name" value="THYROID ADENOMA-ASSOCIATED PROTEIN"/>
    <property type="match status" value="1"/>
</dbReference>
<dbReference type="EMBL" id="CAJHNH020006268">
    <property type="protein sequence ID" value="CAG5133518.1"/>
    <property type="molecule type" value="Genomic_DNA"/>
</dbReference>
<dbReference type="InterPro" id="IPR019442">
    <property type="entry name" value="THADA/TRM732_DUF2428"/>
</dbReference>
<dbReference type="Pfam" id="PF25150">
    <property type="entry name" value="TPR_Trm732"/>
    <property type="match status" value="1"/>
</dbReference>
<dbReference type="InterPro" id="IPR056843">
    <property type="entry name" value="THADA-like_TPR"/>
</dbReference>
<dbReference type="InterPro" id="IPR051954">
    <property type="entry name" value="tRNA_methyltransferase_THADA"/>
</dbReference>
<reference evidence="3" key="1">
    <citation type="submission" date="2021-04" db="EMBL/GenBank/DDBJ databases">
        <authorList>
            <consortium name="Molecular Ecology Group"/>
        </authorList>
    </citation>
    <scope>NUCLEOTIDE SEQUENCE</scope>
</reference>
<evidence type="ECO:0000313" key="4">
    <source>
        <dbReference type="Proteomes" id="UP000678393"/>
    </source>
</evidence>
<dbReference type="OrthoDB" id="73997at2759"/>
<dbReference type="GO" id="GO:0005829">
    <property type="term" value="C:cytosol"/>
    <property type="evidence" value="ECO:0007669"/>
    <property type="project" value="TreeGrafter"/>
</dbReference>